<sequence length="233" mass="25300">MGLGLVVGIQHAFEPDHVAAVSTQISKSKYLQKSVGASLKESLTKSSILGALWGAGHTTTLVLIGFLVYVLAITIQDQIFFGFEFAVGLMLVFLGITTIVNKKIQLKHKHPHQHKDGTIHLDEHNHNDSDHRHAHKSYLIGLIHGLAGSGSLVVLTATTLENIELVLSFIMIFGIGSMIGMTLVGGLMGIPLVFTSKIGMIQKTFRYVSGIFSLIIGFNIIFQIGILENLIAF</sequence>
<protein>
    <submittedName>
        <fullName evidence="2">High-affinity nickel-transporter</fullName>
    </submittedName>
</protein>
<accession>A9A5P4</accession>
<reference evidence="2 3" key="1">
    <citation type="journal article" date="2010" name="Proc. Natl. Acad. Sci. U.S.A.">
        <title>Nitrosopumilus maritimus genome reveals unique mechanisms for nitrification and autotrophy in globally distributed marine crenarchaea.</title>
        <authorList>
            <person name="Walker C.B."/>
            <person name="de la Torre J.R."/>
            <person name="Klotz M.G."/>
            <person name="Urakawa H."/>
            <person name="Pinel N."/>
            <person name="Arp D.J."/>
            <person name="Brochier-Armanet C."/>
            <person name="Chain P.S."/>
            <person name="Chan P.P."/>
            <person name="Gollabgir A."/>
            <person name="Hemp J."/>
            <person name="Hugler M."/>
            <person name="Karr E.A."/>
            <person name="Konneke M."/>
            <person name="Shin M."/>
            <person name="Lawton T.J."/>
            <person name="Lowe T."/>
            <person name="Martens-Habbena W."/>
            <person name="Sayavedra-Soto L.A."/>
            <person name="Lang D."/>
            <person name="Sievert S.M."/>
            <person name="Rosenzweig A.C."/>
            <person name="Manning G."/>
            <person name="Stahl D.A."/>
        </authorList>
    </citation>
    <scope>NUCLEOTIDE SEQUENCE [LARGE SCALE GENOMIC DNA]</scope>
    <source>
        <strain evidence="2 3">SCM1</strain>
    </source>
</reference>
<feature type="transmembrane region" description="Helical" evidence="1">
    <location>
        <begin position="48"/>
        <end position="73"/>
    </location>
</feature>
<dbReference type="InParanoid" id="A9A5P4"/>
<proteinExistence type="predicted"/>
<feature type="transmembrane region" description="Helical" evidence="1">
    <location>
        <begin position="79"/>
        <end position="100"/>
    </location>
</feature>
<dbReference type="Proteomes" id="UP000000792">
    <property type="component" value="Chromosome"/>
</dbReference>
<evidence type="ECO:0000256" key="1">
    <source>
        <dbReference type="SAM" id="Phobius"/>
    </source>
</evidence>
<evidence type="ECO:0000313" key="2">
    <source>
        <dbReference type="EMBL" id="ABX13049.1"/>
    </source>
</evidence>
<dbReference type="AlphaFoldDB" id="A9A5P4"/>
<dbReference type="PhylomeDB" id="A9A5P4"/>
<feature type="transmembrane region" description="Helical" evidence="1">
    <location>
        <begin position="138"/>
        <end position="160"/>
    </location>
</feature>
<dbReference type="InterPro" id="IPR052776">
    <property type="entry name" value="Chloro_ReproSupport/MetalTrans"/>
</dbReference>
<evidence type="ECO:0000313" key="3">
    <source>
        <dbReference type="Proteomes" id="UP000000792"/>
    </source>
</evidence>
<feature type="transmembrane region" description="Helical" evidence="1">
    <location>
        <begin position="207"/>
        <end position="227"/>
    </location>
</feature>
<gene>
    <name evidence="2" type="ordered locus">Nmar_1153</name>
</gene>
<keyword evidence="1" id="KW-1133">Transmembrane helix</keyword>
<dbReference type="PANTHER" id="PTHR33876">
    <property type="entry name" value="UNNAMED PRODUCT"/>
    <property type="match status" value="1"/>
</dbReference>
<dbReference type="HOGENOM" id="CLU_053247_2_1_2"/>
<dbReference type="KEGG" id="nmr:Nmar_1153"/>
<keyword evidence="1" id="KW-0812">Transmembrane</keyword>
<keyword evidence="3" id="KW-1185">Reference proteome</keyword>
<dbReference type="EMBL" id="CP000866">
    <property type="protein sequence ID" value="ABX13049.1"/>
    <property type="molecule type" value="Genomic_DNA"/>
</dbReference>
<organism evidence="2 3">
    <name type="scientific">Nitrosopumilus maritimus (strain SCM1)</name>
    <dbReference type="NCBI Taxonomy" id="436308"/>
    <lineage>
        <taxon>Archaea</taxon>
        <taxon>Nitrososphaerota</taxon>
        <taxon>Nitrososphaeria</taxon>
        <taxon>Nitrosopumilales</taxon>
        <taxon>Nitrosopumilaceae</taxon>
        <taxon>Nitrosopumilus</taxon>
    </lineage>
</organism>
<name>A9A5P4_NITMS</name>
<dbReference type="eggNOG" id="arCOG10578">
    <property type="taxonomic scope" value="Archaea"/>
</dbReference>
<dbReference type="RefSeq" id="WP_012215536.1">
    <property type="nucleotide sequence ID" value="NC_010085.1"/>
</dbReference>
<keyword evidence="1" id="KW-0472">Membrane</keyword>
<dbReference type="GeneID" id="5774133"/>
<dbReference type="EnsemblBacteria" id="ABX13049">
    <property type="protein sequence ID" value="ABX13049"/>
    <property type="gene ID" value="Nmar_1153"/>
</dbReference>
<feature type="transmembrane region" description="Helical" evidence="1">
    <location>
        <begin position="166"/>
        <end position="195"/>
    </location>
</feature>
<dbReference type="PANTHER" id="PTHR33876:SF4">
    <property type="entry name" value="CHLOROPLAST PROTEIN FOR GROWTH AND FERTILITY 2"/>
    <property type="match status" value="1"/>
</dbReference>